<keyword evidence="1" id="KW-0812">Transmembrane</keyword>
<comment type="caution">
    <text evidence="2">The sequence shown here is derived from an EMBL/GenBank/DDBJ whole genome shotgun (WGS) entry which is preliminary data.</text>
</comment>
<evidence type="ECO:0000313" key="3">
    <source>
        <dbReference type="Proteomes" id="UP001589828"/>
    </source>
</evidence>
<keyword evidence="1" id="KW-0472">Membrane</keyword>
<protein>
    <submittedName>
        <fullName evidence="2">Uncharacterized protein</fullName>
    </submittedName>
</protein>
<dbReference type="EMBL" id="JBHLTS010000021">
    <property type="protein sequence ID" value="MFC0514593.1"/>
    <property type="molecule type" value="Genomic_DNA"/>
</dbReference>
<sequence>MFLNKEKNGRSKYNNRGQRISGLAGALLSQGLTGMFTYIADKRKFRSDIKNQYRNKQVETAESYYLVTDGIWISLKRACASGRTAMTAGAAPVSVLWPGK</sequence>
<reference evidence="2 3" key="1">
    <citation type="submission" date="2024-09" db="EMBL/GenBank/DDBJ databases">
        <authorList>
            <person name="Sun Q."/>
            <person name="Mori K."/>
        </authorList>
    </citation>
    <scope>NUCLEOTIDE SEQUENCE [LARGE SCALE GENOMIC DNA]</scope>
    <source>
        <strain evidence="2 3">NCAIM B.02415</strain>
    </source>
</reference>
<evidence type="ECO:0000313" key="2">
    <source>
        <dbReference type="EMBL" id="MFC0514593.1"/>
    </source>
</evidence>
<feature type="transmembrane region" description="Helical" evidence="1">
    <location>
        <begin position="20"/>
        <end position="40"/>
    </location>
</feature>
<accession>A0ABV6L542</accession>
<proteinExistence type="predicted"/>
<name>A0ABV6L542_9SPHI</name>
<keyword evidence="1" id="KW-1133">Transmembrane helix</keyword>
<keyword evidence="3" id="KW-1185">Reference proteome</keyword>
<gene>
    <name evidence="2" type="ORF">ACFFGT_10285</name>
</gene>
<organism evidence="2 3">
    <name type="scientific">Mucilaginibacter angelicae</name>
    <dbReference type="NCBI Taxonomy" id="869718"/>
    <lineage>
        <taxon>Bacteria</taxon>
        <taxon>Pseudomonadati</taxon>
        <taxon>Bacteroidota</taxon>
        <taxon>Sphingobacteriia</taxon>
        <taxon>Sphingobacteriales</taxon>
        <taxon>Sphingobacteriaceae</taxon>
        <taxon>Mucilaginibacter</taxon>
    </lineage>
</organism>
<dbReference type="RefSeq" id="WP_377022437.1">
    <property type="nucleotide sequence ID" value="NZ_JBHLTS010000021.1"/>
</dbReference>
<evidence type="ECO:0000256" key="1">
    <source>
        <dbReference type="SAM" id="Phobius"/>
    </source>
</evidence>
<dbReference type="Proteomes" id="UP001589828">
    <property type="component" value="Unassembled WGS sequence"/>
</dbReference>